<reference evidence="2" key="1">
    <citation type="journal article" date="2019" name="Int. J. Syst. Evol. Microbiol.">
        <title>The Global Catalogue of Microorganisms (GCM) 10K type strain sequencing project: providing services to taxonomists for standard genome sequencing and annotation.</title>
        <authorList>
            <consortium name="The Broad Institute Genomics Platform"/>
            <consortium name="The Broad Institute Genome Sequencing Center for Infectious Disease"/>
            <person name="Wu L."/>
            <person name="Ma J."/>
        </authorList>
    </citation>
    <scope>NUCLEOTIDE SEQUENCE [LARGE SCALE GENOMIC DNA]</scope>
    <source>
        <strain evidence="2">JCM 17342</strain>
    </source>
</reference>
<dbReference type="RefSeq" id="WP_344870615.1">
    <property type="nucleotide sequence ID" value="NZ_BAABAL010000003.1"/>
</dbReference>
<accession>A0ABP7QW71</accession>
<comment type="caution">
    <text evidence="1">The sequence shown here is derived from an EMBL/GenBank/DDBJ whole genome shotgun (WGS) entry which is preliminary data.</text>
</comment>
<proteinExistence type="predicted"/>
<sequence>MLSQLARHLDGHTAARSTGDPRALALALEGLAGAHSLSRNFSQAARMLGAAHALRESAGAPLPPAESADFERISHRIRAALGPSAFAEAFRLEGEFDADDILRLGQGLE</sequence>
<evidence type="ECO:0000313" key="1">
    <source>
        <dbReference type="EMBL" id="GAA3988072.1"/>
    </source>
</evidence>
<protein>
    <recommendedName>
        <fullName evidence="3">HPt domain-containing protein</fullName>
    </recommendedName>
</protein>
<dbReference type="EMBL" id="BAABAL010000003">
    <property type="protein sequence ID" value="GAA3988072.1"/>
    <property type="molecule type" value="Genomic_DNA"/>
</dbReference>
<dbReference type="Proteomes" id="UP001501747">
    <property type="component" value="Unassembled WGS sequence"/>
</dbReference>
<evidence type="ECO:0000313" key="2">
    <source>
        <dbReference type="Proteomes" id="UP001501747"/>
    </source>
</evidence>
<evidence type="ECO:0008006" key="3">
    <source>
        <dbReference type="Google" id="ProtNLM"/>
    </source>
</evidence>
<keyword evidence="2" id="KW-1185">Reference proteome</keyword>
<gene>
    <name evidence="1" type="ORF">GCM10022247_03100</name>
</gene>
<name>A0ABP7QW71_9PSEU</name>
<organism evidence="1 2">
    <name type="scientific">Allokutzneria multivorans</name>
    <dbReference type="NCBI Taxonomy" id="1142134"/>
    <lineage>
        <taxon>Bacteria</taxon>
        <taxon>Bacillati</taxon>
        <taxon>Actinomycetota</taxon>
        <taxon>Actinomycetes</taxon>
        <taxon>Pseudonocardiales</taxon>
        <taxon>Pseudonocardiaceae</taxon>
        <taxon>Allokutzneria</taxon>
    </lineage>
</organism>